<evidence type="ECO:0000313" key="3">
    <source>
        <dbReference type="EMBL" id="BFP53508.1"/>
    </source>
</evidence>
<proteinExistence type="predicted"/>
<sequence length="82" mass="8288">MSKKMLRSVLAVAFSAGLVSVALGALSLEGDGDRVIGVSSHAAPPPDLAWDTAPAKQAGAAEGVSVPPDMGWDFAPVETDRA</sequence>
<dbReference type="RefSeq" id="WP_234024611.1">
    <property type="nucleotide sequence ID" value="NZ_AP035884.1"/>
</dbReference>
<evidence type="ECO:0000256" key="2">
    <source>
        <dbReference type="SAM" id="SignalP"/>
    </source>
</evidence>
<evidence type="ECO:0000256" key="1">
    <source>
        <dbReference type="SAM" id="MobiDB-lite"/>
    </source>
</evidence>
<feature type="region of interest" description="Disordered" evidence="1">
    <location>
        <begin position="59"/>
        <end position="82"/>
    </location>
</feature>
<keyword evidence="2" id="KW-0732">Signal</keyword>
<dbReference type="EMBL" id="AP035884">
    <property type="protein sequence ID" value="BFP53508.1"/>
    <property type="molecule type" value="Genomic_DNA"/>
</dbReference>
<organism evidence="3">
    <name type="scientific">Streptomyces sp. CMC78</name>
    <dbReference type="NCBI Taxonomy" id="3231512"/>
    <lineage>
        <taxon>Bacteria</taxon>
        <taxon>Bacillati</taxon>
        <taxon>Actinomycetota</taxon>
        <taxon>Actinomycetes</taxon>
        <taxon>Kitasatosporales</taxon>
        <taxon>Streptomycetaceae</taxon>
        <taxon>Streptomyces</taxon>
    </lineage>
</organism>
<feature type="chain" id="PRO_5044245531" evidence="2">
    <location>
        <begin position="25"/>
        <end position="82"/>
    </location>
</feature>
<name>A0AB33KNU5_9ACTN</name>
<feature type="signal peptide" evidence="2">
    <location>
        <begin position="1"/>
        <end position="24"/>
    </location>
</feature>
<dbReference type="KEGG" id="stcm:SCMC78_33150"/>
<dbReference type="AlphaFoldDB" id="A0AB33KNU5"/>
<reference evidence="3" key="1">
    <citation type="submission" date="2024-07" db="EMBL/GenBank/DDBJ databases">
        <title>Complete genome sequences of cellulolytic bacteria, Kitasatospora sp. CMC57 and Streptomyces sp. CMC78, isolated from Japanese agricultural soil.</title>
        <authorList>
            <person name="Hashimoto T."/>
            <person name="Ito M."/>
            <person name="Iwamoto M."/>
            <person name="Fukahori D."/>
            <person name="Shoda T."/>
            <person name="Sakoda M."/>
            <person name="Morohoshi T."/>
            <person name="Mitsuboshi M."/>
            <person name="Nishizawa T."/>
        </authorList>
    </citation>
    <scope>NUCLEOTIDE SEQUENCE</scope>
    <source>
        <strain evidence="3">CMC78</strain>
    </source>
</reference>
<accession>A0AB33KNU5</accession>
<gene>
    <name evidence="3" type="ORF">SCMC78_33150</name>
</gene>
<protein>
    <submittedName>
        <fullName evidence="3">Uncharacterized protein</fullName>
    </submittedName>
</protein>